<feature type="transmembrane region" description="Helical" evidence="9">
    <location>
        <begin position="660"/>
        <end position="682"/>
    </location>
</feature>
<feature type="repeat" description="ANK" evidence="7">
    <location>
        <begin position="219"/>
        <end position="251"/>
    </location>
</feature>
<dbReference type="SMART" id="SM00248">
    <property type="entry name" value="ANK"/>
    <property type="match status" value="8"/>
</dbReference>
<dbReference type="InterPro" id="IPR036770">
    <property type="entry name" value="Ankyrin_rpt-contain_sf"/>
</dbReference>
<evidence type="ECO:0000259" key="10">
    <source>
        <dbReference type="Pfam" id="PF13962"/>
    </source>
</evidence>
<organism evidence="11 12">
    <name type="scientific">Ziziphus jujuba</name>
    <name type="common">Chinese jujube</name>
    <name type="synonym">Ziziphus sativa</name>
    <dbReference type="NCBI Taxonomy" id="326968"/>
    <lineage>
        <taxon>Eukaryota</taxon>
        <taxon>Viridiplantae</taxon>
        <taxon>Streptophyta</taxon>
        <taxon>Embryophyta</taxon>
        <taxon>Tracheophyta</taxon>
        <taxon>Spermatophyta</taxon>
        <taxon>Magnoliopsida</taxon>
        <taxon>eudicotyledons</taxon>
        <taxon>Gunneridae</taxon>
        <taxon>Pentapetalae</taxon>
        <taxon>rosids</taxon>
        <taxon>fabids</taxon>
        <taxon>Rosales</taxon>
        <taxon>Rhamnaceae</taxon>
        <taxon>Paliureae</taxon>
        <taxon>Ziziphus</taxon>
    </lineage>
</organism>
<feature type="transmembrane region" description="Helical" evidence="9">
    <location>
        <begin position="589"/>
        <end position="607"/>
    </location>
</feature>
<dbReference type="PROSITE" id="PS50088">
    <property type="entry name" value="ANK_REPEAT"/>
    <property type="match status" value="1"/>
</dbReference>
<dbReference type="SUPFAM" id="SSF48403">
    <property type="entry name" value="Ankyrin repeat"/>
    <property type="match status" value="1"/>
</dbReference>
<evidence type="ECO:0000256" key="3">
    <source>
        <dbReference type="ARBA" id="ARBA00022737"/>
    </source>
</evidence>
<evidence type="ECO:0000256" key="1">
    <source>
        <dbReference type="ARBA" id="ARBA00004141"/>
    </source>
</evidence>
<keyword evidence="5 7" id="KW-0040">ANK repeat</keyword>
<evidence type="ECO:0000256" key="2">
    <source>
        <dbReference type="ARBA" id="ARBA00022692"/>
    </source>
</evidence>
<accession>A0ABM4A7F1</accession>
<keyword evidence="2 9" id="KW-0812">Transmembrane</keyword>
<dbReference type="Pfam" id="PF13962">
    <property type="entry name" value="PGG"/>
    <property type="match status" value="1"/>
</dbReference>
<reference evidence="12" key="1">
    <citation type="submission" date="2025-08" db="UniProtKB">
        <authorList>
            <consortium name="RefSeq"/>
        </authorList>
    </citation>
    <scope>IDENTIFICATION</scope>
    <source>
        <tissue evidence="12">Seedling</tissue>
    </source>
</reference>
<dbReference type="PANTHER" id="PTHR24186:SF46">
    <property type="entry name" value="PROTEIN ACCELERATED CELL DEATH 6-LIKE"/>
    <property type="match status" value="1"/>
</dbReference>
<evidence type="ECO:0000256" key="7">
    <source>
        <dbReference type="PROSITE-ProRule" id="PRU00023"/>
    </source>
</evidence>
<dbReference type="RefSeq" id="XP_060672643.1">
    <property type="nucleotide sequence ID" value="XM_060816660.1"/>
</dbReference>
<dbReference type="Proteomes" id="UP001652623">
    <property type="component" value="Chromosome 4"/>
</dbReference>
<dbReference type="InterPro" id="IPR002110">
    <property type="entry name" value="Ankyrin_rpt"/>
</dbReference>
<gene>
    <name evidence="12" type="primary">LOC132803491</name>
</gene>
<evidence type="ECO:0000256" key="5">
    <source>
        <dbReference type="ARBA" id="ARBA00023043"/>
    </source>
</evidence>
<name>A0ABM4A7F1_ZIZJJ</name>
<keyword evidence="6 9" id="KW-0472">Membrane</keyword>
<evidence type="ECO:0000313" key="11">
    <source>
        <dbReference type="Proteomes" id="UP001652623"/>
    </source>
</evidence>
<evidence type="ECO:0000256" key="9">
    <source>
        <dbReference type="SAM" id="Phobius"/>
    </source>
</evidence>
<feature type="transmembrane region" description="Helical" evidence="9">
    <location>
        <begin position="688"/>
        <end position="712"/>
    </location>
</feature>
<comment type="subcellular location">
    <subcellularLocation>
        <location evidence="1">Membrane</location>
        <topology evidence="1">Multi-pass membrane protein</topology>
    </subcellularLocation>
</comment>
<evidence type="ECO:0000313" key="12">
    <source>
        <dbReference type="RefSeq" id="XP_060672643.1"/>
    </source>
</evidence>
<feature type="region of interest" description="Disordered" evidence="8">
    <location>
        <begin position="556"/>
        <end position="576"/>
    </location>
</feature>
<keyword evidence="3" id="KW-0677">Repeat</keyword>
<keyword evidence="11" id="KW-1185">Reference proteome</keyword>
<proteinExistence type="predicted"/>
<evidence type="ECO:0000256" key="8">
    <source>
        <dbReference type="SAM" id="MobiDB-lite"/>
    </source>
</evidence>
<evidence type="ECO:0000256" key="6">
    <source>
        <dbReference type="ARBA" id="ARBA00023136"/>
    </source>
</evidence>
<dbReference type="Gene3D" id="1.25.40.20">
    <property type="entry name" value="Ankyrin repeat-containing domain"/>
    <property type="match status" value="2"/>
</dbReference>
<dbReference type="InterPro" id="IPR026961">
    <property type="entry name" value="PGG_dom"/>
</dbReference>
<dbReference type="PANTHER" id="PTHR24186">
    <property type="entry name" value="PROTEIN PHOSPHATASE 1 REGULATORY SUBUNIT"/>
    <property type="match status" value="1"/>
</dbReference>
<sequence length="746" mass="83143">MNRKPAKPMLQIGDEVKVQCPAADDIQMYPVISEQDGNSPGHRPTISQCPAVDDIEMDSEISEQDGNSPEHTSQTMCLRTTMNRRAAKPMLQTGGAVMLQCPAVDDMRIYHRICISEHGKPLEPKGSISSSEPAKYEIIRNQMKHRNMDFTQFYRAVTTNDIDSFHRLSTNLDLEISLFEQQASREDTLLHIAASLGYHLLVEEILMKFPELVKFTNSAGNLPLHVAASSGHLATLEILLVHGEKVNLSDSCSTSTSTSSNNLPLIRVTNNEKETALHLALKNRHNVIARMLFDKDPKVTHDVNSEGKSPLYMAAEARYMELFKAMMEHQDGNNPDDLMKQKILHVCFAGKIGAPGILDILLLKWKSAFTSVDESGRNPLSYAALVGYTEGVRRILNEFRESSYVADEKGFFPIHMASSKGHIDIIKEFLLHCPDSRELNNNQNQNILHLAAENGRAKAVRYMLKNPQLQILINERDCKGNTPLHLATKGSHPMVVSILTWDSRIDLQLMNKEGKTALDVALSFSTRMPSFRERLTWQALRHAGARRAQSTIVGMPIEPQNSKPEENTGKQVQTQTPDTEFYKDRANTLLLVATLIVTVTFAAGFSVPGKDDDSSEPSHGIMRNAVYNKFMFHTYIISNYIAFYSSSTAAVAIISLKFAVTLLGLALTMVSTAFMAGVHLVVSKNIGLAIFVLVMGLIGILAISMVFAPLFFPSSSLHRITRYILYYPFHLLVIVTRSDVDDNDKI</sequence>
<dbReference type="Pfam" id="PF12796">
    <property type="entry name" value="Ank_2"/>
    <property type="match status" value="3"/>
</dbReference>
<feature type="transmembrane region" description="Helical" evidence="9">
    <location>
        <begin position="632"/>
        <end position="653"/>
    </location>
</feature>
<dbReference type="PROSITE" id="PS50297">
    <property type="entry name" value="ANK_REP_REGION"/>
    <property type="match status" value="1"/>
</dbReference>
<protein>
    <submittedName>
        <fullName evidence="12">Protein ACCELERATED CELL DEATH 6-like</fullName>
    </submittedName>
</protein>
<keyword evidence="4 9" id="KW-1133">Transmembrane helix</keyword>
<dbReference type="GeneID" id="132803491"/>
<feature type="domain" description="PGG" evidence="10">
    <location>
        <begin position="581"/>
        <end position="680"/>
    </location>
</feature>
<evidence type="ECO:0000256" key="4">
    <source>
        <dbReference type="ARBA" id="ARBA00022989"/>
    </source>
</evidence>